<organism evidence="1 2">
    <name type="scientific">Haemophilus parainfluenzae (strain T3T1)</name>
    <dbReference type="NCBI Taxonomy" id="862965"/>
    <lineage>
        <taxon>Bacteria</taxon>
        <taxon>Pseudomonadati</taxon>
        <taxon>Pseudomonadota</taxon>
        <taxon>Gammaproteobacteria</taxon>
        <taxon>Pasteurellales</taxon>
        <taxon>Pasteurellaceae</taxon>
        <taxon>Haemophilus</taxon>
    </lineage>
</organism>
<evidence type="ECO:0000313" key="1">
    <source>
        <dbReference type="EMBL" id="CBW15919.1"/>
    </source>
</evidence>
<dbReference type="Proteomes" id="UP000007052">
    <property type="component" value="Chromosome"/>
</dbReference>
<sequence length="51" mass="6044">MRSKIILFLTALFLYKDLQKRSCLKKHHLEDKSFILNDLSFVNNVSKKFTA</sequence>
<gene>
    <name evidence="1" type="ordered locus">PARA_18190</name>
</gene>
<reference evidence="2" key="1">
    <citation type="submission" date="2010-07" db="EMBL/GenBank/DDBJ databases">
        <title>The genome sequence of Haemophilus parainfluenzae T3T1.</title>
        <authorList>
            <person name="Crook D."/>
            <person name="Hood D."/>
            <person name="Moxon R."/>
            <person name="Parkhill J."/>
            <person name="Aslett M."/>
            <person name="Bentley S.D."/>
        </authorList>
    </citation>
    <scope>NUCLEOTIDE SEQUENCE [LARGE SCALE GENOMIC DNA]</scope>
    <source>
        <strain evidence="2">T3T1</strain>
    </source>
</reference>
<evidence type="ECO:0000313" key="2">
    <source>
        <dbReference type="Proteomes" id="UP000007052"/>
    </source>
</evidence>
<protein>
    <submittedName>
        <fullName evidence="1">Uncharacterized protein</fullName>
    </submittedName>
</protein>
<dbReference type="EMBL" id="FQ312002">
    <property type="protein sequence ID" value="CBW15919.1"/>
    <property type="molecule type" value="Genomic_DNA"/>
</dbReference>
<dbReference type="KEGG" id="hpr:PARA_18190"/>
<name>A0AB33QM84_HAEP3</name>
<proteinExistence type="predicted"/>
<dbReference type="AlphaFoldDB" id="A0AB33QM84"/>
<accession>A0AB33QM84</accession>